<dbReference type="InterPro" id="IPR001789">
    <property type="entry name" value="Sig_transdc_resp-reg_receiver"/>
</dbReference>
<evidence type="ECO:0000256" key="2">
    <source>
        <dbReference type="ARBA" id="ARBA00023012"/>
    </source>
</evidence>
<dbReference type="Gene3D" id="6.10.250.690">
    <property type="match status" value="1"/>
</dbReference>
<dbReference type="SUPFAM" id="SSF46894">
    <property type="entry name" value="C-terminal effector domain of the bipartite response regulators"/>
    <property type="match status" value="1"/>
</dbReference>
<accession>A0A0S3QSK0</accession>
<dbReference type="RefSeq" id="WP_068549184.1">
    <property type="nucleotide sequence ID" value="NZ_AP013035.1"/>
</dbReference>
<evidence type="ECO:0000256" key="1">
    <source>
        <dbReference type="ARBA" id="ARBA00022553"/>
    </source>
</evidence>
<keyword evidence="1 6" id="KW-0597">Phosphoprotein</keyword>
<feature type="modified residue" description="4-aspartylphosphate" evidence="6">
    <location>
        <position position="53"/>
    </location>
</feature>
<dbReference type="InterPro" id="IPR036388">
    <property type="entry name" value="WH-like_DNA-bd_sf"/>
</dbReference>
<evidence type="ECO:0000256" key="7">
    <source>
        <dbReference type="PROSITE-ProRule" id="PRU01091"/>
    </source>
</evidence>
<dbReference type="Gene3D" id="3.40.50.2300">
    <property type="match status" value="1"/>
</dbReference>
<dbReference type="GO" id="GO:0032993">
    <property type="term" value="C:protein-DNA complex"/>
    <property type="evidence" value="ECO:0007669"/>
    <property type="project" value="TreeGrafter"/>
</dbReference>
<keyword evidence="2" id="KW-0902">Two-component regulatory system</keyword>
<reference evidence="11" key="1">
    <citation type="journal article" date="2018" name="Science">
        <title>A primordial and reversible TCA cycle in a facultatively chemolithoautotrophic thermophile.</title>
        <authorList>
            <person name="Nunoura T."/>
            <person name="Chikaraishi Y."/>
            <person name="Izaki R."/>
            <person name="Suwa T."/>
            <person name="Sato T."/>
            <person name="Harada T."/>
            <person name="Mori K."/>
            <person name="Kato Y."/>
            <person name="Miyazaki M."/>
            <person name="Shimamura S."/>
            <person name="Yanagawa K."/>
            <person name="Shuto A."/>
            <person name="Ohkouchi N."/>
            <person name="Fujita N."/>
            <person name="Takaki Y."/>
            <person name="Atomi H."/>
            <person name="Takai K."/>
        </authorList>
    </citation>
    <scope>NUCLEOTIDE SEQUENCE [LARGE SCALE GENOMIC DNA]</scope>
    <source>
        <strain evidence="11">DSM 17441 / JCM 13301 / NBRC 103674 / ABI70S6</strain>
    </source>
</reference>
<dbReference type="FunFam" id="3.40.50.2300:FF:000001">
    <property type="entry name" value="DNA-binding response regulator PhoB"/>
    <property type="match status" value="1"/>
</dbReference>
<keyword evidence="4 7" id="KW-0238">DNA-binding</keyword>
<evidence type="ECO:0000259" key="9">
    <source>
        <dbReference type="PROSITE" id="PS51755"/>
    </source>
</evidence>
<dbReference type="Proteomes" id="UP000063234">
    <property type="component" value="Chromosome"/>
</dbReference>
<feature type="domain" description="OmpR/PhoB-type" evidence="9">
    <location>
        <begin position="125"/>
        <end position="221"/>
    </location>
</feature>
<dbReference type="CDD" id="cd00383">
    <property type="entry name" value="trans_reg_C"/>
    <property type="match status" value="1"/>
</dbReference>
<organism evidence="10 11">
    <name type="scientific">Thermosulfidibacter takaii (strain DSM 17441 / JCM 13301 / NBRC 103674 / ABI70S6)</name>
    <dbReference type="NCBI Taxonomy" id="1298851"/>
    <lineage>
        <taxon>Bacteria</taxon>
        <taxon>Pseudomonadati</taxon>
        <taxon>Thermosulfidibacterota</taxon>
        <taxon>Thermosulfidibacteria</taxon>
        <taxon>Thermosulfidibacterales</taxon>
        <taxon>Thermosulfidibacteraceae</taxon>
    </lineage>
</organism>
<evidence type="ECO:0000313" key="10">
    <source>
        <dbReference type="EMBL" id="BAT71265.1"/>
    </source>
</evidence>
<dbReference type="Pfam" id="PF00486">
    <property type="entry name" value="Trans_reg_C"/>
    <property type="match status" value="1"/>
</dbReference>
<evidence type="ECO:0000256" key="6">
    <source>
        <dbReference type="PROSITE-ProRule" id="PRU00169"/>
    </source>
</evidence>
<feature type="domain" description="Response regulatory" evidence="8">
    <location>
        <begin position="4"/>
        <end position="118"/>
    </location>
</feature>
<dbReference type="STRING" id="1298851.TST_0457"/>
<dbReference type="InterPro" id="IPR001867">
    <property type="entry name" value="OmpR/PhoB-type_DNA-bd"/>
</dbReference>
<protein>
    <submittedName>
        <fullName evidence="10">Two-component system, OmpR family, response regulator</fullName>
    </submittedName>
</protein>
<dbReference type="GO" id="GO:0000976">
    <property type="term" value="F:transcription cis-regulatory region binding"/>
    <property type="evidence" value="ECO:0007669"/>
    <property type="project" value="TreeGrafter"/>
</dbReference>
<gene>
    <name evidence="10" type="ORF">TST_0457</name>
</gene>
<dbReference type="PANTHER" id="PTHR48111:SF1">
    <property type="entry name" value="TWO-COMPONENT RESPONSE REGULATOR ORR33"/>
    <property type="match status" value="1"/>
</dbReference>
<evidence type="ECO:0000256" key="5">
    <source>
        <dbReference type="ARBA" id="ARBA00023163"/>
    </source>
</evidence>
<dbReference type="PROSITE" id="PS50110">
    <property type="entry name" value="RESPONSE_REGULATORY"/>
    <property type="match status" value="1"/>
</dbReference>
<dbReference type="GO" id="GO:0000156">
    <property type="term" value="F:phosphorelay response regulator activity"/>
    <property type="evidence" value="ECO:0007669"/>
    <property type="project" value="TreeGrafter"/>
</dbReference>
<keyword evidence="3" id="KW-0805">Transcription regulation</keyword>
<evidence type="ECO:0000256" key="4">
    <source>
        <dbReference type="ARBA" id="ARBA00023125"/>
    </source>
</evidence>
<keyword evidence="5" id="KW-0804">Transcription</keyword>
<dbReference type="SMART" id="SM00448">
    <property type="entry name" value="REC"/>
    <property type="match status" value="1"/>
</dbReference>
<dbReference type="AlphaFoldDB" id="A0A0S3QSK0"/>
<dbReference type="KEGG" id="ttk:TST_0457"/>
<dbReference type="PROSITE" id="PS51755">
    <property type="entry name" value="OMPR_PHOB"/>
    <property type="match status" value="1"/>
</dbReference>
<dbReference type="InterPro" id="IPR011006">
    <property type="entry name" value="CheY-like_superfamily"/>
</dbReference>
<name>A0A0S3QSK0_THET7</name>
<evidence type="ECO:0000313" key="11">
    <source>
        <dbReference type="Proteomes" id="UP000063234"/>
    </source>
</evidence>
<sequence>MSERILIVEDDSHLRSLLERIFLDEGYLVETAPEGDLALNMALQRHYDLIILDVMLPGKDGFSVCASLRASNVTVPILMLTVKDEVQDKVQGFEAGADDYLTKPFSIEELLARVRALLRRSKLYKGTIKAGDIEVDPIKRKVAKGGRLIELSPKEFELLEYLVRNKGRVIGEKAIKEKVWGSGEIKSSVLKVYIHHLRHKLGDAEGKIIKTVRGVGYILDVS</sequence>
<dbReference type="InterPro" id="IPR039420">
    <property type="entry name" value="WalR-like"/>
</dbReference>
<proteinExistence type="predicted"/>
<dbReference type="GO" id="GO:0006355">
    <property type="term" value="P:regulation of DNA-templated transcription"/>
    <property type="evidence" value="ECO:0007669"/>
    <property type="project" value="InterPro"/>
</dbReference>
<dbReference type="OrthoDB" id="9790454at2"/>
<dbReference type="PANTHER" id="PTHR48111">
    <property type="entry name" value="REGULATOR OF RPOS"/>
    <property type="match status" value="1"/>
</dbReference>
<dbReference type="EMBL" id="AP013035">
    <property type="protein sequence ID" value="BAT71265.1"/>
    <property type="molecule type" value="Genomic_DNA"/>
</dbReference>
<evidence type="ECO:0000259" key="8">
    <source>
        <dbReference type="PROSITE" id="PS50110"/>
    </source>
</evidence>
<dbReference type="Pfam" id="PF00072">
    <property type="entry name" value="Response_reg"/>
    <property type="match status" value="1"/>
</dbReference>
<dbReference type="SMART" id="SM00862">
    <property type="entry name" value="Trans_reg_C"/>
    <property type="match status" value="1"/>
</dbReference>
<keyword evidence="11" id="KW-1185">Reference proteome</keyword>
<dbReference type="Gene3D" id="1.10.10.10">
    <property type="entry name" value="Winged helix-like DNA-binding domain superfamily/Winged helix DNA-binding domain"/>
    <property type="match status" value="1"/>
</dbReference>
<dbReference type="InterPro" id="IPR016032">
    <property type="entry name" value="Sig_transdc_resp-reg_C-effctor"/>
</dbReference>
<feature type="DNA-binding region" description="OmpR/PhoB-type" evidence="7">
    <location>
        <begin position="125"/>
        <end position="221"/>
    </location>
</feature>
<dbReference type="GO" id="GO:0005829">
    <property type="term" value="C:cytosol"/>
    <property type="evidence" value="ECO:0007669"/>
    <property type="project" value="TreeGrafter"/>
</dbReference>
<evidence type="ECO:0000256" key="3">
    <source>
        <dbReference type="ARBA" id="ARBA00023015"/>
    </source>
</evidence>
<dbReference type="SUPFAM" id="SSF52172">
    <property type="entry name" value="CheY-like"/>
    <property type="match status" value="1"/>
</dbReference>